<keyword evidence="4 5" id="KW-0472">Membrane</keyword>
<organism evidence="7 8">
    <name type="scientific">Brevibacterium casei</name>
    <dbReference type="NCBI Taxonomy" id="33889"/>
    <lineage>
        <taxon>Bacteria</taxon>
        <taxon>Bacillati</taxon>
        <taxon>Actinomycetota</taxon>
        <taxon>Actinomycetes</taxon>
        <taxon>Micrococcales</taxon>
        <taxon>Brevibacteriaceae</taxon>
        <taxon>Brevibacterium</taxon>
    </lineage>
</organism>
<keyword evidence="3 5" id="KW-1133">Transmembrane helix</keyword>
<dbReference type="Pfam" id="PF07690">
    <property type="entry name" value="MFS_1"/>
    <property type="match status" value="1"/>
</dbReference>
<dbReference type="SUPFAM" id="SSF103473">
    <property type="entry name" value="MFS general substrate transporter"/>
    <property type="match status" value="1"/>
</dbReference>
<feature type="transmembrane region" description="Helical" evidence="5">
    <location>
        <begin position="113"/>
        <end position="134"/>
    </location>
</feature>
<keyword evidence="2 5" id="KW-0812">Transmembrane</keyword>
<feature type="transmembrane region" description="Helical" evidence="5">
    <location>
        <begin position="26"/>
        <end position="46"/>
    </location>
</feature>
<accession>A0A7T2TKM7</accession>
<evidence type="ECO:0000256" key="3">
    <source>
        <dbReference type="ARBA" id="ARBA00022989"/>
    </source>
</evidence>
<dbReference type="InterPro" id="IPR011701">
    <property type="entry name" value="MFS"/>
</dbReference>
<dbReference type="InterPro" id="IPR050382">
    <property type="entry name" value="MFS_Na/Anion_cotransporter"/>
</dbReference>
<comment type="subcellular location">
    <subcellularLocation>
        <location evidence="1">Cell membrane</location>
        <topology evidence="1">Multi-pass membrane protein</topology>
    </subcellularLocation>
</comment>
<dbReference type="GO" id="GO:0005886">
    <property type="term" value="C:plasma membrane"/>
    <property type="evidence" value="ECO:0007669"/>
    <property type="project" value="UniProtKB-SubCell"/>
</dbReference>
<dbReference type="AlphaFoldDB" id="A0A7T2TKM7"/>
<evidence type="ECO:0000313" key="7">
    <source>
        <dbReference type="EMBL" id="QPS35599.1"/>
    </source>
</evidence>
<dbReference type="PROSITE" id="PS50850">
    <property type="entry name" value="MFS"/>
    <property type="match status" value="1"/>
</dbReference>
<evidence type="ECO:0000256" key="1">
    <source>
        <dbReference type="ARBA" id="ARBA00004651"/>
    </source>
</evidence>
<dbReference type="Gene3D" id="1.20.1250.20">
    <property type="entry name" value="MFS general substrate transporter like domains"/>
    <property type="match status" value="1"/>
</dbReference>
<dbReference type="PANTHER" id="PTHR11662">
    <property type="entry name" value="SOLUTE CARRIER FAMILY 17"/>
    <property type="match status" value="1"/>
</dbReference>
<reference evidence="7 8" key="1">
    <citation type="submission" date="2020-12" db="EMBL/GenBank/DDBJ databases">
        <title>FDA dAtabase for Regulatory Grade micrObial Sequences (FDA-ARGOS): Supporting development and validation of Infectious Disease Dx tests.</title>
        <authorList>
            <person name="Sproer C."/>
            <person name="Gronow S."/>
            <person name="Severitt S."/>
            <person name="Schroder I."/>
            <person name="Tallon L."/>
            <person name="Sadzewicz L."/>
            <person name="Zhao X."/>
            <person name="Boylan J."/>
            <person name="Ott S."/>
            <person name="Bowen H."/>
            <person name="Vavikolanu K."/>
            <person name="Mehta A."/>
            <person name="Aluvathingal J."/>
            <person name="Nadendla S."/>
            <person name="Lowell S."/>
            <person name="Myers T."/>
            <person name="Yan Y."/>
            <person name="Sichtig H."/>
        </authorList>
    </citation>
    <scope>NUCLEOTIDE SEQUENCE [LARGE SCALE GENOMIC DNA]</scope>
    <source>
        <strain evidence="7 8">FDAARGOS_902</strain>
    </source>
</reference>
<feature type="transmembrane region" description="Helical" evidence="5">
    <location>
        <begin position="53"/>
        <end position="81"/>
    </location>
</feature>
<evidence type="ECO:0000256" key="2">
    <source>
        <dbReference type="ARBA" id="ARBA00022692"/>
    </source>
</evidence>
<evidence type="ECO:0000256" key="5">
    <source>
        <dbReference type="SAM" id="Phobius"/>
    </source>
</evidence>
<name>A0A7T2TKM7_9MICO</name>
<gene>
    <name evidence="7" type="ORF">I6G59_14720</name>
</gene>
<evidence type="ECO:0000313" key="8">
    <source>
        <dbReference type="Proteomes" id="UP000594979"/>
    </source>
</evidence>
<protein>
    <submittedName>
        <fullName evidence="7">MFS transporter</fullName>
    </submittedName>
</protein>
<dbReference type="Proteomes" id="UP000594979">
    <property type="component" value="Chromosome"/>
</dbReference>
<proteinExistence type="predicted"/>
<evidence type="ECO:0000256" key="4">
    <source>
        <dbReference type="ARBA" id="ARBA00023136"/>
    </source>
</evidence>
<evidence type="ECO:0000259" key="6">
    <source>
        <dbReference type="PROSITE" id="PS50850"/>
    </source>
</evidence>
<dbReference type="PANTHER" id="PTHR11662:SF333">
    <property type="entry name" value="D-GALACTONATE TRANSPORTER"/>
    <property type="match status" value="1"/>
</dbReference>
<dbReference type="EMBL" id="CP065682">
    <property type="protein sequence ID" value="QPS35599.1"/>
    <property type="molecule type" value="Genomic_DNA"/>
</dbReference>
<dbReference type="InterPro" id="IPR020846">
    <property type="entry name" value="MFS_dom"/>
</dbReference>
<dbReference type="InterPro" id="IPR036259">
    <property type="entry name" value="MFS_trans_sf"/>
</dbReference>
<dbReference type="KEGG" id="bcau:I6G59_14720"/>
<feature type="domain" description="Major facilitator superfamily (MFS) profile" evidence="6">
    <location>
        <begin position="1"/>
        <end position="162"/>
    </location>
</feature>
<dbReference type="GO" id="GO:0022857">
    <property type="term" value="F:transmembrane transporter activity"/>
    <property type="evidence" value="ECO:0007669"/>
    <property type="project" value="InterPro"/>
</dbReference>
<sequence>MDRANLSIAMPALSPKFDLTTDQQGLLLSAFGWTYAAMQLPGGWLVDRVRPRVLYASCLVLWSLATLFMGMSGGLVALIILRLMVGGFEAPAYPINDKVATAWFPERERGRVIAFYTSSQFIGLALLTPVLPWLQMVLTWHWVHTGVMGEDSGTISSHTIPL</sequence>